<protein>
    <recommendedName>
        <fullName evidence="3">Mitochondrial protein</fullName>
    </recommendedName>
</protein>
<dbReference type="PANTHER" id="PTHR11439">
    <property type="entry name" value="GAG-POL-RELATED RETROTRANSPOSON"/>
    <property type="match status" value="1"/>
</dbReference>
<evidence type="ECO:0000313" key="1">
    <source>
        <dbReference type="EMBL" id="WJZ82915.1"/>
    </source>
</evidence>
<evidence type="ECO:0008006" key="3">
    <source>
        <dbReference type="Google" id="ProtNLM"/>
    </source>
</evidence>
<evidence type="ECO:0000313" key="2">
    <source>
        <dbReference type="Proteomes" id="UP001227230"/>
    </source>
</evidence>
<dbReference type="Proteomes" id="UP001227230">
    <property type="component" value="Chromosome 2"/>
</dbReference>
<proteinExistence type="predicted"/>
<gene>
    <name evidence="1" type="ORF">VitviT2T_002638</name>
</gene>
<accession>A0ABY9BJC0</accession>
<dbReference type="PANTHER" id="PTHR11439:SF455">
    <property type="entry name" value="RLK (RECEPTOR-LIKE PROTEIN KINASE) 8, PUTATIVE-RELATED"/>
    <property type="match status" value="1"/>
</dbReference>
<organism evidence="1 2">
    <name type="scientific">Vitis vinifera</name>
    <name type="common">Grape</name>
    <dbReference type="NCBI Taxonomy" id="29760"/>
    <lineage>
        <taxon>Eukaryota</taxon>
        <taxon>Viridiplantae</taxon>
        <taxon>Streptophyta</taxon>
        <taxon>Embryophyta</taxon>
        <taxon>Tracheophyta</taxon>
        <taxon>Spermatophyta</taxon>
        <taxon>Magnoliopsida</taxon>
        <taxon>eudicotyledons</taxon>
        <taxon>Gunneridae</taxon>
        <taxon>Pentapetalae</taxon>
        <taxon>rosids</taxon>
        <taxon>Vitales</taxon>
        <taxon>Vitaceae</taxon>
        <taxon>Viteae</taxon>
        <taxon>Vitis</taxon>
    </lineage>
</organism>
<reference evidence="1 2" key="1">
    <citation type="journal article" date="2023" name="Hortic Res">
        <title>The complete reference genome for grapevine (Vitis vinifera L.) genetics and breeding.</title>
        <authorList>
            <person name="Shi X."/>
            <person name="Cao S."/>
            <person name="Wang X."/>
            <person name="Huang S."/>
            <person name="Wang Y."/>
            <person name="Liu Z."/>
            <person name="Liu W."/>
            <person name="Leng X."/>
            <person name="Peng Y."/>
            <person name="Wang N."/>
            <person name="Wang Y."/>
            <person name="Ma Z."/>
            <person name="Xu X."/>
            <person name="Zhang F."/>
            <person name="Xue H."/>
            <person name="Zhong H."/>
            <person name="Wang Y."/>
            <person name="Zhang K."/>
            <person name="Velt A."/>
            <person name="Avia K."/>
            <person name="Holtgrawe D."/>
            <person name="Grimplet J."/>
            <person name="Matus J.T."/>
            <person name="Ware D."/>
            <person name="Wu X."/>
            <person name="Wang H."/>
            <person name="Liu C."/>
            <person name="Fang Y."/>
            <person name="Rustenholz C."/>
            <person name="Cheng Z."/>
            <person name="Xiao H."/>
            <person name="Zhou Y."/>
        </authorList>
    </citation>
    <scope>NUCLEOTIDE SEQUENCE [LARGE SCALE GENOMIC DNA]</scope>
    <source>
        <strain evidence="2">cv. Pinot noir / PN40024</strain>
        <tissue evidence="1">Leaf</tissue>
    </source>
</reference>
<name>A0ABY9BJC0_VITVI</name>
<keyword evidence="2" id="KW-1185">Reference proteome</keyword>
<dbReference type="EMBL" id="CP126649">
    <property type="protein sequence ID" value="WJZ82915.1"/>
    <property type="molecule type" value="Genomic_DNA"/>
</dbReference>
<sequence length="73" mass="8156">MHAPTPTTWQAMECILQYLKGISSYGLSINTSNDLSLLYYTDADWASCHDDKRSTSGYCTFLGPNLISWASSR</sequence>